<dbReference type="Proteomes" id="UP000030661">
    <property type="component" value="Unassembled WGS sequence"/>
</dbReference>
<organism evidence="2">
    <name type="scientific">Vecturithrix granuli</name>
    <dbReference type="NCBI Taxonomy" id="1499967"/>
    <lineage>
        <taxon>Bacteria</taxon>
        <taxon>Candidatus Moduliflexota</taxon>
        <taxon>Candidatus Vecturitrichia</taxon>
        <taxon>Candidatus Vecturitrichales</taxon>
        <taxon>Candidatus Vecturitrichaceae</taxon>
        <taxon>Candidatus Vecturithrix</taxon>
    </lineage>
</organism>
<dbReference type="AlphaFoldDB" id="A0A081BWP0"/>
<accession>A0A081BWP0</accession>
<evidence type="ECO:0000313" key="2">
    <source>
        <dbReference type="EMBL" id="GAK56745.1"/>
    </source>
</evidence>
<evidence type="ECO:0000313" key="3">
    <source>
        <dbReference type="Proteomes" id="UP000030661"/>
    </source>
</evidence>
<protein>
    <submittedName>
        <fullName evidence="2">Uncharacterized protein</fullName>
    </submittedName>
</protein>
<proteinExistence type="predicted"/>
<dbReference type="HOGENOM" id="CLU_2858597_0_0_0"/>
<sequence>MSPITIQKAFEKVQDSSSSLSERQGRPTHQETNSFCYAFVSPKQVNRSFFSDIVKIHELNLMGS</sequence>
<dbReference type="EMBL" id="DF820465">
    <property type="protein sequence ID" value="GAK56745.1"/>
    <property type="molecule type" value="Genomic_DNA"/>
</dbReference>
<gene>
    <name evidence="2" type="ORF">U27_03709</name>
</gene>
<reference evidence="2" key="1">
    <citation type="journal article" date="2015" name="PeerJ">
        <title>First genomic representation of candidate bacterial phylum KSB3 points to enhanced environmental sensing as a trigger of wastewater bulking.</title>
        <authorList>
            <person name="Sekiguchi Y."/>
            <person name="Ohashi A."/>
            <person name="Parks D.H."/>
            <person name="Yamauchi T."/>
            <person name="Tyson G.W."/>
            <person name="Hugenholtz P."/>
        </authorList>
    </citation>
    <scope>NUCLEOTIDE SEQUENCE [LARGE SCALE GENOMIC DNA]</scope>
</reference>
<evidence type="ECO:0000256" key="1">
    <source>
        <dbReference type="SAM" id="MobiDB-lite"/>
    </source>
</evidence>
<dbReference type="STRING" id="1499967.U27_03709"/>
<keyword evidence="3" id="KW-1185">Reference proteome</keyword>
<name>A0A081BWP0_VECG1</name>
<feature type="region of interest" description="Disordered" evidence="1">
    <location>
        <begin position="10"/>
        <end position="29"/>
    </location>
</feature>